<dbReference type="InterPro" id="IPR051130">
    <property type="entry name" value="Mito_struct-func_regulator"/>
</dbReference>
<keyword evidence="5" id="KW-1185">Reference proteome</keyword>
<dbReference type="SUPFAM" id="SSF56112">
    <property type="entry name" value="Protein kinase-like (PK-like)"/>
    <property type="match status" value="1"/>
</dbReference>
<dbReference type="InterPro" id="IPR011009">
    <property type="entry name" value="Kinase-like_dom_sf"/>
</dbReference>
<keyword evidence="2" id="KW-0732">Signal</keyword>
<dbReference type="Pfam" id="PF03109">
    <property type="entry name" value="ABC1"/>
    <property type="match status" value="1"/>
</dbReference>
<dbReference type="CDD" id="cd13969">
    <property type="entry name" value="ADCK1-like"/>
    <property type="match status" value="1"/>
</dbReference>
<comment type="caution">
    <text evidence="4">The sequence shown here is derived from an EMBL/GenBank/DDBJ whole genome shotgun (WGS) entry which is preliminary data.</text>
</comment>
<feature type="domain" description="ABC1 atypical kinase-like" evidence="3">
    <location>
        <begin position="109"/>
        <end position="358"/>
    </location>
</feature>
<proteinExistence type="inferred from homology"/>
<protein>
    <recommendedName>
        <fullName evidence="3">ABC1 atypical kinase-like domain-containing protein</fullName>
    </recommendedName>
</protein>
<evidence type="ECO:0000313" key="4">
    <source>
        <dbReference type="EMBL" id="KAG2176000.1"/>
    </source>
</evidence>
<accession>A0A8H7UAS2</accession>
<dbReference type="PANTHER" id="PTHR43173">
    <property type="entry name" value="ABC1 FAMILY PROTEIN"/>
    <property type="match status" value="1"/>
</dbReference>
<gene>
    <name evidence="4" type="ORF">INT44_000479</name>
</gene>
<reference evidence="4" key="1">
    <citation type="submission" date="2020-12" db="EMBL/GenBank/DDBJ databases">
        <title>Metabolic potential, ecology and presence of endohyphal bacteria is reflected in genomic diversity of Mucoromycotina.</title>
        <authorList>
            <person name="Muszewska A."/>
            <person name="Okrasinska A."/>
            <person name="Steczkiewicz K."/>
            <person name="Drgas O."/>
            <person name="Orlowska M."/>
            <person name="Perlinska-Lenart U."/>
            <person name="Aleksandrzak-Piekarczyk T."/>
            <person name="Szatraj K."/>
            <person name="Zielenkiewicz U."/>
            <person name="Pilsyk S."/>
            <person name="Malc E."/>
            <person name="Mieczkowski P."/>
            <person name="Kruszewska J.S."/>
            <person name="Biernat P."/>
            <person name="Pawlowska J."/>
        </authorList>
    </citation>
    <scope>NUCLEOTIDE SEQUENCE</scope>
    <source>
        <strain evidence="4">WA0000051536</strain>
    </source>
</reference>
<dbReference type="InterPro" id="IPR045307">
    <property type="entry name" value="ADCK1_dom"/>
</dbReference>
<dbReference type="EMBL" id="JAEPRA010000014">
    <property type="protein sequence ID" value="KAG2176000.1"/>
    <property type="molecule type" value="Genomic_DNA"/>
</dbReference>
<sequence length="544" mass="62148">MATSRRFFKSFLALSTTGAGLYAYDTNTEAQLITRNIRTFSNGVGLALDYKLNFKPGDMSSMDAVHERVANRIFDVCELNGGLFIKIGQVIGTQASVLPAQYQKRARRLFDSAPAVPYSVVERVFLEDFGVKPEQLFKEFDKNPVASASIAQVHKAVLHDDTIVAVKVQKPAIQKQMTSDLRAFRLLLMLYERIFDLPMVWTFDYFEKHIRMEADFEREAQNSIKAWDNLQKESSLRDRVYVPKVYSEIGSKRIMVAEWVDGVQLTALDDLKEIGASPTEAMQITIEAFASQIFKSGFVHGDPHPGNVLVRKHPKKKNEIQVVLIDHGLYIEESERFRQQYCKLWEAMFLLDVKALDEICKQWGVNDSNMFASVTLQKPYMPSKAPHLSNNQVSFQDAYEMQMSMKSRIKHFLADQQLFPRELIFVSRNMNIVRANNKSMGSPVNRINVMARWAVHGMDRKDEAKGVRGYLRSTWRVILFESTLFAMTLSFYIVKFRDVANKLFWGTTNQGGFEGLLDERMKEQVSGGVPQNIALKNIGLKILV</sequence>
<evidence type="ECO:0000256" key="1">
    <source>
        <dbReference type="ARBA" id="ARBA00009670"/>
    </source>
</evidence>
<dbReference type="Proteomes" id="UP000612746">
    <property type="component" value="Unassembled WGS sequence"/>
</dbReference>
<evidence type="ECO:0000256" key="2">
    <source>
        <dbReference type="SAM" id="SignalP"/>
    </source>
</evidence>
<name>A0A8H7UAS2_9FUNG</name>
<feature type="signal peptide" evidence="2">
    <location>
        <begin position="1"/>
        <end position="23"/>
    </location>
</feature>
<feature type="chain" id="PRO_5034487185" description="ABC1 atypical kinase-like domain-containing protein" evidence="2">
    <location>
        <begin position="24"/>
        <end position="544"/>
    </location>
</feature>
<dbReference type="InterPro" id="IPR004147">
    <property type="entry name" value="ABC1_dom"/>
</dbReference>
<dbReference type="OrthoDB" id="427480at2759"/>
<evidence type="ECO:0000313" key="5">
    <source>
        <dbReference type="Proteomes" id="UP000612746"/>
    </source>
</evidence>
<evidence type="ECO:0000259" key="3">
    <source>
        <dbReference type="Pfam" id="PF03109"/>
    </source>
</evidence>
<organism evidence="4 5">
    <name type="scientific">Umbelopsis vinacea</name>
    <dbReference type="NCBI Taxonomy" id="44442"/>
    <lineage>
        <taxon>Eukaryota</taxon>
        <taxon>Fungi</taxon>
        <taxon>Fungi incertae sedis</taxon>
        <taxon>Mucoromycota</taxon>
        <taxon>Mucoromycotina</taxon>
        <taxon>Umbelopsidomycetes</taxon>
        <taxon>Umbelopsidales</taxon>
        <taxon>Umbelopsidaceae</taxon>
        <taxon>Umbelopsis</taxon>
    </lineage>
</organism>
<comment type="similarity">
    <text evidence="1">Belongs to the protein kinase superfamily. ADCK protein kinase family.</text>
</comment>
<dbReference type="AlphaFoldDB" id="A0A8H7UAS2"/>
<dbReference type="PANTHER" id="PTHR43173:SF37">
    <property type="entry name" value="ABC1 FAMILY PROTEIN C10F6.14C"/>
    <property type="match status" value="1"/>
</dbReference>